<dbReference type="InterPro" id="IPR050379">
    <property type="entry name" value="Type-I_Cytokine_Rcpt"/>
</dbReference>
<evidence type="ECO:0000313" key="19">
    <source>
        <dbReference type="Ensembl" id="ENSSHAP00000013881.1"/>
    </source>
</evidence>
<dbReference type="GeneTree" id="ENSGT00940000160851"/>
<dbReference type="FunFam" id="2.60.40.10:FF:000657">
    <property type="entry name" value="Leukemia inhibitory factor receptor"/>
    <property type="match status" value="1"/>
</dbReference>
<keyword evidence="11" id="KW-0675">Receptor</keyword>
<dbReference type="GO" id="GO:0008284">
    <property type="term" value="P:positive regulation of cell population proliferation"/>
    <property type="evidence" value="ECO:0007669"/>
    <property type="project" value="TreeGrafter"/>
</dbReference>
<dbReference type="STRING" id="9305.ENSSHAP00000013881"/>
<dbReference type="CDD" id="cd00063">
    <property type="entry name" value="FN3"/>
    <property type="match status" value="4"/>
</dbReference>
<dbReference type="PROSITE" id="PS50853">
    <property type="entry name" value="FN3"/>
    <property type="match status" value="3"/>
</dbReference>
<dbReference type="InterPro" id="IPR036116">
    <property type="entry name" value="FN3_sf"/>
</dbReference>
<dbReference type="GO" id="GO:0019955">
    <property type="term" value="F:cytokine binding"/>
    <property type="evidence" value="ECO:0007669"/>
    <property type="project" value="TreeGrafter"/>
</dbReference>
<proteinExistence type="inferred from homology"/>
<dbReference type="InterPro" id="IPR013783">
    <property type="entry name" value="Ig-like_fold"/>
</dbReference>
<dbReference type="Pfam" id="PF21177">
    <property type="entry name" value="LIF-R_Ig-like"/>
    <property type="match status" value="1"/>
</dbReference>
<dbReference type="InParanoid" id="G3WEM6"/>
<feature type="domain" description="Fibronectin type-III" evidence="18">
    <location>
        <begin position="423"/>
        <end position="522"/>
    </location>
</feature>
<keyword evidence="9 16" id="KW-0472">Membrane</keyword>
<sequence length="972" mass="110938">MALFLTLWTVFLLALMHFSTCKSTESSDYLVFPIESLNTFIRSNEQCLDIEWTVNPHAYTLNLKMIFQIDIRRTTFSNIVENKNYTTTLIPNETLQWCWHSALPLECTSHLVRIRSMVDDERFPEFKFWSSWSSWWKSEGKDSSGQYHIFPVDKIYVEEDSNVTFCCISRTDNEKVDFSYEERYSQRTKLSPRTTMFEVNNVSFVRRGGSNAFCKFNSDNSNIQGVVVYITGVIEEPKNFSCQTRDLQTLNCTWDPGRDTFFPEKFIPTNYSLFEWFSQKKVNCVHRNWCTWQLTSDIQDMYNFTLTAENEVRKRRVDILFNVTQQVQPQLVGEISIKHVSETEATLKWKIIPNQKRLSFLCQIEVYHDGKVIQYNTSRSQFTLRELQPYTAYSTQVRCCTANHFWKWSEWKSKNFTTKEDVPSGALDVWRIVEPVSMGYNVKIFWKPLPTFQANGKIQNYIIVMKTLGEVHREDIFFSESDSNSTEKIIDQQSYEISVAAFNSVGSSTPSVIVVSGDTENSAQNITEERVNGTNDGIYLSWKPDPAKAEGYIVDWCNYPQDAVCDFQWRKFGPNTTSAIIRSAAFQPGVRYNFRIYGLSTKHEAYLLEKKTGYTQELALDCKPIVTVENLASTSLTLNWKDNCIDEPQYGFFNGYHIYMKSEVGGSCDQETEKQNFSDNIIVCKYTVPDTKQKTFNVKKLQPKSTYNFEVKAYTGGGDSLGSFIKVTTGTPENSNLIMTILFPMAFFSLLLIIGLNLKIQWVKEKCFPDIPDPYKSSVLSLMKFKGNIHQATLNTSDCIPDAIEVVNKSEISKMQGSRTLLMGNEITKPAYLYLLPTGKDALDSQTCICFENFTYRQDASDSDSSRQIQMIPTDPTRSVGPAEHLLNAEKDYIGSLDNIPAGEASLNYVSQLAPTGAISGDKGSTSSNLEAAPCSEYKMQMVMSTGLALSLLPEDDRPISVTSLDQLEKPC</sequence>
<dbReference type="InterPro" id="IPR040817">
    <property type="entry name" value="LIFR_D2"/>
</dbReference>
<evidence type="ECO:0000256" key="9">
    <source>
        <dbReference type="ARBA" id="ARBA00023136"/>
    </source>
</evidence>
<name>G3WEM6_SARHA</name>
<evidence type="ECO:0000256" key="14">
    <source>
        <dbReference type="ARBA" id="ARBA00071726"/>
    </source>
</evidence>
<evidence type="ECO:0000256" key="2">
    <source>
        <dbReference type="ARBA" id="ARBA00008921"/>
    </source>
</evidence>
<feature type="domain" description="Fibronectin type-III" evidence="18">
    <location>
        <begin position="623"/>
        <end position="734"/>
    </location>
</feature>
<feature type="signal peptide" evidence="17">
    <location>
        <begin position="1"/>
        <end position="23"/>
    </location>
</feature>
<dbReference type="Pfam" id="PF17971">
    <property type="entry name" value="LIFR_D2"/>
    <property type="match status" value="1"/>
</dbReference>
<dbReference type="Pfam" id="PF25552">
    <property type="entry name" value="LIFR_D4"/>
    <property type="match status" value="1"/>
</dbReference>
<keyword evidence="8 16" id="KW-1133">Transmembrane helix</keyword>
<protein>
    <recommendedName>
        <fullName evidence="14">Oncostatin-M-specific receptor subunit beta</fullName>
    </recommendedName>
    <alternativeName>
        <fullName evidence="15">Interleukin-31 receptor subunit beta</fullName>
    </alternativeName>
</protein>
<dbReference type="FunCoup" id="G3WEM6">
    <property type="interactions" value="650"/>
</dbReference>
<evidence type="ECO:0000256" key="7">
    <source>
        <dbReference type="ARBA" id="ARBA00022737"/>
    </source>
</evidence>
<reference evidence="19" key="3">
    <citation type="submission" date="2025-09" db="UniProtKB">
        <authorList>
            <consortium name="Ensembl"/>
        </authorList>
    </citation>
    <scope>IDENTIFICATION</scope>
</reference>
<dbReference type="OMA" id="GKMMQYN"/>
<dbReference type="Ensembl" id="ENSSHAT00000013998.2">
    <property type="protein sequence ID" value="ENSSHAP00000013881.1"/>
    <property type="gene ID" value="ENSSHAG00000011872.2"/>
</dbReference>
<dbReference type="InterPro" id="IPR003529">
    <property type="entry name" value="Hematopoietin_rcpt_Gp130_CS"/>
</dbReference>
<dbReference type="RefSeq" id="XP_023351892.1">
    <property type="nucleotide sequence ID" value="XM_023496124.2"/>
</dbReference>
<dbReference type="FunFam" id="2.60.40.10:FF:000607">
    <property type="entry name" value="Leukemia inhibitory factor receptor"/>
    <property type="match status" value="1"/>
</dbReference>
<dbReference type="PANTHER" id="PTHR23036:SF95">
    <property type="entry name" value="ONCOSTATIN-M-SPECIFIC RECEPTOR SUBUNIT BETA"/>
    <property type="match status" value="1"/>
</dbReference>
<evidence type="ECO:0000256" key="17">
    <source>
        <dbReference type="SAM" id="SignalP"/>
    </source>
</evidence>
<dbReference type="GO" id="GO:0005127">
    <property type="term" value="F:ciliary neurotrophic factor receptor binding"/>
    <property type="evidence" value="ECO:0007669"/>
    <property type="project" value="TreeGrafter"/>
</dbReference>
<evidence type="ECO:0000256" key="8">
    <source>
        <dbReference type="ARBA" id="ARBA00022989"/>
    </source>
</evidence>
<dbReference type="KEGG" id="shr:100934321"/>
<dbReference type="FunFam" id="2.60.40.10:FF:001289">
    <property type="entry name" value="Oncostatin-M-specific receptor subunit beta"/>
    <property type="match status" value="1"/>
</dbReference>
<keyword evidence="7" id="KW-0677">Repeat</keyword>
<dbReference type="SMART" id="SM00060">
    <property type="entry name" value="FN3"/>
    <property type="match status" value="4"/>
</dbReference>
<dbReference type="CTD" id="9180"/>
<reference evidence="19 20" key="1">
    <citation type="journal article" date="2011" name="Proc. Natl. Acad. Sci. U.S.A.">
        <title>Genetic diversity and population structure of the endangered marsupial Sarcophilus harrisii (Tasmanian devil).</title>
        <authorList>
            <person name="Miller W."/>
            <person name="Hayes V.M."/>
            <person name="Ratan A."/>
            <person name="Petersen D.C."/>
            <person name="Wittekindt N.E."/>
            <person name="Miller J."/>
            <person name="Walenz B."/>
            <person name="Knight J."/>
            <person name="Qi J."/>
            <person name="Zhao F."/>
            <person name="Wang Q."/>
            <person name="Bedoya-Reina O.C."/>
            <person name="Katiyar N."/>
            <person name="Tomsho L.P."/>
            <person name="Kasson L.M."/>
            <person name="Hardie R.A."/>
            <person name="Woodbridge P."/>
            <person name="Tindall E.A."/>
            <person name="Bertelsen M.F."/>
            <person name="Dixon D."/>
            <person name="Pyecroft S."/>
            <person name="Helgen K.M."/>
            <person name="Lesk A.M."/>
            <person name="Pringle T.H."/>
            <person name="Patterson N."/>
            <person name="Zhang Y."/>
            <person name="Kreiss A."/>
            <person name="Woods G.M."/>
            <person name="Jones M.E."/>
            <person name="Schuster S.C."/>
        </authorList>
    </citation>
    <scope>NUCLEOTIDE SEQUENCE [LARGE SCALE GENOMIC DNA]</scope>
</reference>
<gene>
    <name evidence="19" type="primary">OSMR</name>
</gene>
<dbReference type="FunFam" id="2.60.40.10:FF:001148">
    <property type="entry name" value="oncostatin-M-specific receptor subunit beta"/>
    <property type="match status" value="1"/>
</dbReference>
<dbReference type="AlphaFoldDB" id="G3WEM6"/>
<dbReference type="RefSeq" id="XP_012396883.1">
    <property type="nucleotide sequence ID" value="XM_012541429.3"/>
</dbReference>
<dbReference type="GO" id="GO:0004924">
    <property type="term" value="F:oncostatin-M receptor activity"/>
    <property type="evidence" value="ECO:0007669"/>
    <property type="project" value="TreeGrafter"/>
</dbReference>
<reference evidence="19" key="2">
    <citation type="submission" date="2025-08" db="UniProtKB">
        <authorList>
            <consortium name="Ensembl"/>
        </authorList>
    </citation>
    <scope>IDENTIFICATION</scope>
</reference>
<dbReference type="GeneID" id="100934321"/>
<evidence type="ECO:0000256" key="13">
    <source>
        <dbReference type="ARBA" id="ARBA00064786"/>
    </source>
</evidence>
<keyword evidence="5 16" id="KW-0812">Transmembrane</keyword>
<dbReference type="FunFam" id="2.60.40.10:FF:001286">
    <property type="entry name" value="Oncostatin-M-specific receptor subunit beta"/>
    <property type="match status" value="1"/>
</dbReference>
<evidence type="ECO:0000256" key="12">
    <source>
        <dbReference type="ARBA" id="ARBA00023180"/>
    </source>
</evidence>
<dbReference type="SUPFAM" id="SSF49265">
    <property type="entry name" value="Fibronectin type III"/>
    <property type="match status" value="3"/>
</dbReference>
<keyword evidence="20" id="KW-1185">Reference proteome</keyword>
<keyword evidence="6 17" id="KW-0732">Signal</keyword>
<keyword evidence="4" id="KW-0597">Phosphoprotein</keyword>
<evidence type="ECO:0000256" key="16">
    <source>
        <dbReference type="SAM" id="Phobius"/>
    </source>
</evidence>
<evidence type="ECO:0000256" key="10">
    <source>
        <dbReference type="ARBA" id="ARBA00023157"/>
    </source>
</evidence>
<evidence type="ECO:0000256" key="5">
    <source>
        <dbReference type="ARBA" id="ARBA00022692"/>
    </source>
</evidence>
<keyword evidence="3" id="KW-1003">Cell membrane</keyword>
<organism evidence="19 20">
    <name type="scientific">Sarcophilus harrisii</name>
    <name type="common">Tasmanian devil</name>
    <name type="synonym">Sarcophilus laniarius</name>
    <dbReference type="NCBI Taxonomy" id="9305"/>
    <lineage>
        <taxon>Eukaryota</taxon>
        <taxon>Metazoa</taxon>
        <taxon>Chordata</taxon>
        <taxon>Craniata</taxon>
        <taxon>Vertebrata</taxon>
        <taxon>Euteleostomi</taxon>
        <taxon>Mammalia</taxon>
        <taxon>Metatheria</taxon>
        <taxon>Dasyuromorphia</taxon>
        <taxon>Dasyuridae</taxon>
        <taxon>Sarcophilus</taxon>
    </lineage>
</organism>
<evidence type="ECO:0000313" key="20">
    <source>
        <dbReference type="Proteomes" id="UP000007648"/>
    </source>
</evidence>
<dbReference type="Pfam" id="PF00041">
    <property type="entry name" value="fn3"/>
    <property type="match status" value="1"/>
</dbReference>
<evidence type="ECO:0000256" key="11">
    <source>
        <dbReference type="ARBA" id="ARBA00023170"/>
    </source>
</evidence>
<feature type="chain" id="PRO_5003458692" description="Oncostatin-M-specific receptor subunit beta" evidence="17">
    <location>
        <begin position="24"/>
        <end position="972"/>
    </location>
</feature>
<evidence type="ECO:0000256" key="3">
    <source>
        <dbReference type="ARBA" id="ARBA00022475"/>
    </source>
</evidence>
<dbReference type="Proteomes" id="UP000007648">
    <property type="component" value="Unassembled WGS sequence"/>
</dbReference>
<accession>G3WEM6</accession>
<evidence type="ECO:0000259" key="18">
    <source>
        <dbReference type="PROSITE" id="PS50853"/>
    </source>
</evidence>
<dbReference type="OrthoDB" id="6382334at2759"/>
<dbReference type="FunFam" id="2.60.40.10:FF:000578">
    <property type="entry name" value="Leukemia inhibitory factor receptor"/>
    <property type="match status" value="1"/>
</dbReference>
<keyword evidence="12" id="KW-0325">Glycoprotein</keyword>
<feature type="domain" description="Fibronectin type-III" evidence="18">
    <location>
        <begin position="331"/>
        <end position="421"/>
    </location>
</feature>
<comment type="subcellular location">
    <subcellularLocation>
        <location evidence="1">Cell membrane</location>
        <topology evidence="1">Single-pass type I membrane protein</topology>
    </subcellularLocation>
</comment>
<dbReference type="HOGENOM" id="CLU_012673_0_0_1"/>
<dbReference type="InterPro" id="IPR048497">
    <property type="entry name" value="LIF-R-like_Ig-like"/>
</dbReference>
<evidence type="ECO:0000256" key="6">
    <source>
        <dbReference type="ARBA" id="ARBA00022729"/>
    </source>
</evidence>
<dbReference type="InterPro" id="IPR003961">
    <property type="entry name" value="FN3_dom"/>
</dbReference>
<dbReference type="PANTHER" id="PTHR23036">
    <property type="entry name" value="CYTOKINE RECEPTOR"/>
    <property type="match status" value="1"/>
</dbReference>
<dbReference type="PROSITE" id="PS01353">
    <property type="entry name" value="HEMATOPO_REC_L_F2"/>
    <property type="match status" value="1"/>
</dbReference>
<evidence type="ECO:0000256" key="1">
    <source>
        <dbReference type="ARBA" id="ARBA00004251"/>
    </source>
</evidence>
<dbReference type="GO" id="GO:0009897">
    <property type="term" value="C:external side of plasma membrane"/>
    <property type="evidence" value="ECO:0007669"/>
    <property type="project" value="TreeGrafter"/>
</dbReference>
<dbReference type="Gene3D" id="2.60.40.10">
    <property type="entry name" value="Immunoglobulins"/>
    <property type="match status" value="7"/>
</dbReference>
<comment type="subunit">
    <text evidence="13">Heterodimer composed of OSMR and IL6ST (type II OSM receptor). Heterodimer with IL31RA to form the IL31 receptor.</text>
</comment>
<dbReference type="GO" id="GO:0043235">
    <property type="term" value="C:receptor complex"/>
    <property type="evidence" value="ECO:0007669"/>
    <property type="project" value="TreeGrafter"/>
</dbReference>
<feature type="transmembrane region" description="Helical" evidence="16">
    <location>
        <begin position="737"/>
        <end position="758"/>
    </location>
</feature>
<evidence type="ECO:0000256" key="15">
    <source>
        <dbReference type="ARBA" id="ARBA00079310"/>
    </source>
</evidence>
<keyword evidence="10" id="KW-1015">Disulfide bond</keyword>
<dbReference type="eggNOG" id="ENOG502QWRV">
    <property type="taxonomic scope" value="Eukaryota"/>
</dbReference>
<evidence type="ECO:0000256" key="4">
    <source>
        <dbReference type="ARBA" id="ARBA00022553"/>
    </source>
</evidence>
<comment type="similarity">
    <text evidence="2">Belongs to the type I cytokine receptor family. Type 2 subfamily.</text>
</comment>